<name>A0AAX6GDP7_IRIPA</name>
<dbReference type="AlphaFoldDB" id="A0AAX6GDP7"/>
<evidence type="ECO:0000313" key="2">
    <source>
        <dbReference type="EMBL" id="KAJ6826497.1"/>
    </source>
</evidence>
<dbReference type="EMBL" id="JANAVB010020997">
    <property type="protein sequence ID" value="KAJ6826497.1"/>
    <property type="molecule type" value="Genomic_DNA"/>
</dbReference>
<protein>
    <submittedName>
        <fullName evidence="2">Vegetative cell wall protein gp1-like</fullName>
    </submittedName>
</protein>
<accession>A0AAX6GDP7</accession>
<comment type="caution">
    <text evidence="2">The sequence shown here is derived from an EMBL/GenBank/DDBJ whole genome shotgun (WGS) entry which is preliminary data.</text>
</comment>
<feature type="compositionally biased region" description="Polar residues" evidence="1">
    <location>
        <begin position="15"/>
        <end position="30"/>
    </location>
</feature>
<keyword evidence="3" id="KW-1185">Reference proteome</keyword>
<evidence type="ECO:0000256" key="1">
    <source>
        <dbReference type="SAM" id="MobiDB-lite"/>
    </source>
</evidence>
<reference evidence="2" key="1">
    <citation type="journal article" date="2023" name="GigaByte">
        <title>Genome assembly of the bearded iris, Iris pallida Lam.</title>
        <authorList>
            <person name="Bruccoleri R.E."/>
            <person name="Oakeley E.J."/>
            <person name="Faust A.M.E."/>
            <person name="Altorfer M."/>
            <person name="Dessus-Babus S."/>
            <person name="Burckhardt D."/>
            <person name="Oertli M."/>
            <person name="Naumann U."/>
            <person name="Petersen F."/>
            <person name="Wong J."/>
        </authorList>
    </citation>
    <scope>NUCLEOTIDE SEQUENCE</scope>
    <source>
        <strain evidence="2">GSM-AAB239-AS_SAM_17_03QT</strain>
    </source>
</reference>
<reference evidence="2" key="2">
    <citation type="submission" date="2023-04" db="EMBL/GenBank/DDBJ databases">
        <authorList>
            <person name="Bruccoleri R.E."/>
            <person name="Oakeley E.J."/>
            <person name="Faust A.-M."/>
            <person name="Dessus-Babus S."/>
            <person name="Altorfer M."/>
            <person name="Burckhardt D."/>
            <person name="Oertli M."/>
            <person name="Naumann U."/>
            <person name="Petersen F."/>
            <person name="Wong J."/>
        </authorList>
    </citation>
    <scope>NUCLEOTIDE SEQUENCE</scope>
    <source>
        <strain evidence="2">GSM-AAB239-AS_SAM_17_03QT</strain>
        <tissue evidence="2">Leaf</tissue>
    </source>
</reference>
<feature type="region of interest" description="Disordered" evidence="1">
    <location>
        <begin position="1"/>
        <end position="78"/>
    </location>
</feature>
<proteinExistence type="predicted"/>
<evidence type="ECO:0000313" key="3">
    <source>
        <dbReference type="Proteomes" id="UP001140949"/>
    </source>
</evidence>
<dbReference type="Proteomes" id="UP001140949">
    <property type="component" value="Unassembled WGS sequence"/>
</dbReference>
<feature type="compositionally biased region" description="Acidic residues" evidence="1">
    <location>
        <begin position="69"/>
        <end position="78"/>
    </location>
</feature>
<organism evidence="2 3">
    <name type="scientific">Iris pallida</name>
    <name type="common">Sweet iris</name>
    <dbReference type="NCBI Taxonomy" id="29817"/>
    <lineage>
        <taxon>Eukaryota</taxon>
        <taxon>Viridiplantae</taxon>
        <taxon>Streptophyta</taxon>
        <taxon>Embryophyta</taxon>
        <taxon>Tracheophyta</taxon>
        <taxon>Spermatophyta</taxon>
        <taxon>Magnoliopsida</taxon>
        <taxon>Liliopsida</taxon>
        <taxon>Asparagales</taxon>
        <taxon>Iridaceae</taxon>
        <taxon>Iridoideae</taxon>
        <taxon>Irideae</taxon>
        <taxon>Iris</taxon>
    </lineage>
</organism>
<sequence length="78" mass="8079">MKSGQRRAALEKSSEGGTISTRGSLGGSPTSEQESCGGGRGSGWRSCSVTEVRSRAGLVMVRRSWNREGDDDGTGSGN</sequence>
<gene>
    <name evidence="2" type="ORF">M6B38_372030</name>
</gene>